<feature type="non-terminal residue" evidence="1">
    <location>
        <position position="122"/>
    </location>
</feature>
<name>A0ACA9NNQ5_9GLOM</name>
<evidence type="ECO:0000313" key="1">
    <source>
        <dbReference type="EMBL" id="CAG8666271.1"/>
    </source>
</evidence>
<gene>
    <name evidence="1" type="ORF">DHETER_LOCUS9978</name>
</gene>
<reference evidence="1" key="1">
    <citation type="submission" date="2021-06" db="EMBL/GenBank/DDBJ databases">
        <authorList>
            <person name="Kallberg Y."/>
            <person name="Tangrot J."/>
            <person name="Rosling A."/>
        </authorList>
    </citation>
    <scope>NUCLEOTIDE SEQUENCE</scope>
    <source>
        <strain evidence="1">IL203A</strain>
    </source>
</reference>
<evidence type="ECO:0000313" key="2">
    <source>
        <dbReference type="Proteomes" id="UP000789702"/>
    </source>
</evidence>
<accession>A0ACA9NNQ5</accession>
<keyword evidence="2" id="KW-1185">Reference proteome</keyword>
<organism evidence="1 2">
    <name type="scientific">Dentiscutata heterogama</name>
    <dbReference type="NCBI Taxonomy" id="1316150"/>
    <lineage>
        <taxon>Eukaryota</taxon>
        <taxon>Fungi</taxon>
        <taxon>Fungi incertae sedis</taxon>
        <taxon>Mucoromycota</taxon>
        <taxon>Glomeromycotina</taxon>
        <taxon>Glomeromycetes</taxon>
        <taxon>Diversisporales</taxon>
        <taxon>Gigasporaceae</taxon>
        <taxon>Dentiscutata</taxon>
    </lineage>
</organism>
<proteinExistence type="predicted"/>
<dbReference type="EMBL" id="CAJVPU010018512">
    <property type="protein sequence ID" value="CAG8666271.1"/>
    <property type="molecule type" value="Genomic_DNA"/>
</dbReference>
<feature type="non-terminal residue" evidence="1">
    <location>
        <position position="1"/>
    </location>
</feature>
<protein>
    <submittedName>
        <fullName evidence="1">16577_t:CDS:1</fullName>
    </submittedName>
</protein>
<comment type="caution">
    <text evidence="1">The sequence shown here is derived from an EMBL/GenBank/DDBJ whole genome shotgun (WGS) entry which is preliminary data.</text>
</comment>
<dbReference type="Proteomes" id="UP000789702">
    <property type="component" value="Unassembled WGS sequence"/>
</dbReference>
<sequence length="122" mass="14666">TSILYEQDDDNVYMAELSRNIHEKSEKSELDNIDDYNIQDYFFSLEQINTIVQNTNKYACLKGAGERRKWTKLKVGEFKIWLAILIYSGIFKLPSIRDYWNMDNRFSEHKITTFMTMLRFEQ</sequence>